<comment type="caution">
    <text evidence="1">The sequence shown here is derived from an EMBL/GenBank/DDBJ whole genome shotgun (WGS) entry which is preliminary data.</text>
</comment>
<organism evidence="1 2">
    <name type="scientific">Dreissena polymorpha</name>
    <name type="common">Zebra mussel</name>
    <name type="synonym">Mytilus polymorpha</name>
    <dbReference type="NCBI Taxonomy" id="45954"/>
    <lineage>
        <taxon>Eukaryota</taxon>
        <taxon>Metazoa</taxon>
        <taxon>Spiralia</taxon>
        <taxon>Lophotrochozoa</taxon>
        <taxon>Mollusca</taxon>
        <taxon>Bivalvia</taxon>
        <taxon>Autobranchia</taxon>
        <taxon>Heteroconchia</taxon>
        <taxon>Euheterodonta</taxon>
        <taxon>Imparidentia</taxon>
        <taxon>Neoheterodontei</taxon>
        <taxon>Myida</taxon>
        <taxon>Dreissenoidea</taxon>
        <taxon>Dreissenidae</taxon>
        <taxon>Dreissena</taxon>
    </lineage>
</organism>
<sequence length="125" mass="14198">MTDRQAKNNIPSIFRSGGIKTNKKLYMPGQWQCSLSKGEWKDTGYHQCVPDRTVVCSSRDGRQCPLQQRGIQPPLIVHKTGCCGSHTHDTWSKRQNTLTESGKEYRDTAVLKIHFLSVTLNFMDS</sequence>
<accession>A0A9D4LA70</accession>
<evidence type="ECO:0000313" key="2">
    <source>
        <dbReference type="Proteomes" id="UP000828390"/>
    </source>
</evidence>
<evidence type="ECO:0000313" key="1">
    <source>
        <dbReference type="EMBL" id="KAH3854421.1"/>
    </source>
</evidence>
<reference evidence="1" key="1">
    <citation type="journal article" date="2019" name="bioRxiv">
        <title>The Genome of the Zebra Mussel, Dreissena polymorpha: A Resource for Invasive Species Research.</title>
        <authorList>
            <person name="McCartney M.A."/>
            <person name="Auch B."/>
            <person name="Kono T."/>
            <person name="Mallez S."/>
            <person name="Zhang Y."/>
            <person name="Obille A."/>
            <person name="Becker A."/>
            <person name="Abrahante J.E."/>
            <person name="Garbe J."/>
            <person name="Badalamenti J.P."/>
            <person name="Herman A."/>
            <person name="Mangelson H."/>
            <person name="Liachko I."/>
            <person name="Sullivan S."/>
            <person name="Sone E.D."/>
            <person name="Koren S."/>
            <person name="Silverstein K.A.T."/>
            <person name="Beckman K.B."/>
            <person name="Gohl D.M."/>
        </authorList>
    </citation>
    <scope>NUCLEOTIDE SEQUENCE</scope>
    <source>
        <strain evidence="1">Duluth1</strain>
        <tissue evidence="1">Whole animal</tissue>
    </source>
</reference>
<proteinExistence type="predicted"/>
<dbReference type="EMBL" id="JAIWYP010000003">
    <property type="protein sequence ID" value="KAH3854421.1"/>
    <property type="molecule type" value="Genomic_DNA"/>
</dbReference>
<dbReference type="AlphaFoldDB" id="A0A9D4LA70"/>
<protein>
    <submittedName>
        <fullName evidence="1">Uncharacterized protein</fullName>
    </submittedName>
</protein>
<name>A0A9D4LA70_DREPO</name>
<gene>
    <name evidence="1" type="ORF">DPMN_096963</name>
</gene>
<dbReference type="Proteomes" id="UP000828390">
    <property type="component" value="Unassembled WGS sequence"/>
</dbReference>
<reference evidence="1" key="2">
    <citation type="submission" date="2020-11" db="EMBL/GenBank/DDBJ databases">
        <authorList>
            <person name="McCartney M.A."/>
            <person name="Auch B."/>
            <person name="Kono T."/>
            <person name="Mallez S."/>
            <person name="Becker A."/>
            <person name="Gohl D.M."/>
            <person name="Silverstein K.A.T."/>
            <person name="Koren S."/>
            <person name="Bechman K.B."/>
            <person name="Herman A."/>
            <person name="Abrahante J.E."/>
            <person name="Garbe J."/>
        </authorList>
    </citation>
    <scope>NUCLEOTIDE SEQUENCE</scope>
    <source>
        <strain evidence="1">Duluth1</strain>
        <tissue evidence="1">Whole animal</tissue>
    </source>
</reference>
<keyword evidence="2" id="KW-1185">Reference proteome</keyword>